<proteinExistence type="predicted"/>
<name>D8M8W5_BLAHO</name>
<dbReference type="OMA" id="EQHPSMR"/>
<dbReference type="AlphaFoldDB" id="D8M8W5"/>
<accession>D8M8W5</accession>
<sequence length="207" mass="24151">MRLFTTDDLFSLSNINLDKWTNTFSMDFYLTYMSKWPDLFFTEGAPNGDLVGFGVGKIEGDPNPEKLDYRGHVSVLTIAPEYRRARFSLTFMKFIEDVSEKVDNAFFVDLFVRKDNDLAVALYRKLQYSVYRHILEYYGNHNDAYDMRKALPRDTKKASIVSPYSKPIHVSKTYTTLSPVCNKHPSYNPYYYIITFNCFDTPLPSQK</sequence>
<dbReference type="Proteomes" id="UP000008312">
    <property type="component" value="Unassembled WGS sequence"/>
</dbReference>
<dbReference type="OrthoDB" id="10264728at2759"/>
<dbReference type="RefSeq" id="XP_012898552.1">
    <property type="nucleotide sequence ID" value="XM_013043098.1"/>
</dbReference>
<dbReference type="InterPro" id="IPR016181">
    <property type="entry name" value="Acyl_CoA_acyltransferase"/>
</dbReference>
<dbReference type="PROSITE" id="PS51186">
    <property type="entry name" value="GNAT"/>
    <property type="match status" value="1"/>
</dbReference>
<dbReference type="GO" id="GO:0031416">
    <property type="term" value="C:NatB complex"/>
    <property type="evidence" value="ECO:0007669"/>
    <property type="project" value="TreeGrafter"/>
</dbReference>
<reference evidence="4" key="1">
    <citation type="submission" date="2010-02" db="EMBL/GenBank/DDBJ databases">
        <title>Sequencing and annotation of the Blastocystis hominis genome.</title>
        <authorList>
            <person name="Wincker P."/>
        </authorList>
    </citation>
    <scope>NUCLEOTIDE SEQUENCE</scope>
    <source>
        <strain evidence="4">Singapore isolate B</strain>
    </source>
</reference>
<protein>
    <recommendedName>
        <fullName evidence="3">N-acetyltransferase domain-containing protein</fullName>
    </recommendedName>
</protein>
<dbReference type="Pfam" id="PF00583">
    <property type="entry name" value="Acetyltransf_1"/>
    <property type="match status" value="1"/>
</dbReference>
<dbReference type="GO" id="GO:0004596">
    <property type="term" value="F:protein-N-terminal amino-acid acetyltransferase activity"/>
    <property type="evidence" value="ECO:0007669"/>
    <property type="project" value="TreeGrafter"/>
</dbReference>
<evidence type="ECO:0000313" key="5">
    <source>
        <dbReference type="Proteomes" id="UP000008312"/>
    </source>
</evidence>
<organism evidence="4">
    <name type="scientific">Blastocystis hominis</name>
    <dbReference type="NCBI Taxonomy" id="12968"/>
    <lineage>
        <taxon>Eukaryota</taxon>
        <taxon>Sar</taxon>
        <taxon>Stramenopiles</taxon>
        <taxon>Bigyra</taxon>
        <taxon>Opalozoa</taxon>
        <taxon>Opalinata</taxon>
        <taxon>Blastocystidae</taxon>
        <taxon>Blastocystis</taxon>
    </lineage>
</organism>
<evidence type="ECO:0000313" key="4">
    <source>
        <dbReference type="EMBL" id="CBK24504.2"/>
    </source>
</evidence>
<dbReference type="InParanoid" id="D8M8W5"/>
<evidence type="ECO:0000259" key="3">
    <source>
        <dbReference type="PROSITE" id="PS51186"/>
    </source>
</evidence>
<dbReference type="SUPFAM" id="SSF55729">
    <property type="entry name" value="Acyl-CoA N-acyltransferases (Nat)"/>
    <property type="match status" value="1"/>
</dbReference>
<evidence type="ECO:0000256" key="1">
    <source>
        <dbReference type="ARBA" id="ARBA00022679"/>
    </source>
</evidence>
<dbReference type="GeneID" id="24921266"/>
<keyword evidence="1" id="KW-0808">Transferase</keyword>
<dbReference type="EMBL" id="FN668688">
    <property type="protein sequence ID" value="CBK24504.2"/>
    <property type="molecule type" value="Genomic_DNA"/>
</dbReference>
<feature type="domain" description="N-acetyltransferase" evidence="3">
    <location>
        <begin position="1"/>
        <end position="152"/>
    </location>
</feature>
<dbReference type="Gene3D" id="3.40.630.30">
    <property type="match status" value="1"/>
</dbReference>
<gene>
    <name evidence="4" type="ORF">GSBLH_T00004230001</name>
</gene>
<dbReference type="PANTHER" id="PTHR45910">
    <property type="entry name" value="N-ALPHA-ACETYLTRANSFERASE 20"/>
    <property type="match status" value="1"/>
</dbReference>
<evidence type="ECO:0000256" key="2">
    <source>
        <dbReference type="ARBA" id="ARBA00023315"/>
    </source>
</evidence>
<dbReference type="InterPro" id="IPR051646">
    <property type="entry name" value="NatB_acetyltransferase_subunit"/>
</dbReference>
<keyword evidence="2" id="KW-0012">Acyltransferase</keyword>
<dbReference type="PANTHER" id="PTHR45910:SF1">
    <property type="entry name" value="N-ALPHA-ACETYLTRANSFERASE 20"/>
    <property type="match status" value="1"/>
</dbReference>
<dbReference type="InterPro" id="IPR000182">
    <property type="entry name" value="GNAT_dom"/>
</dbReference>
<keyword evidence="5" id="KW-1185">Reference proteome</keyword>
<dbReference type="FunCoup" id="D8M8W5">
    <property type="interactions" value="405"/>
</dbReference>